<dbReference type="GO" id="GO:0007032">
    <property type="term" value="P:endosome organization"/>
    <property type="evidence" value="ECO:0007669"/>
    <property type="project" value="TreeGrafter"/>
</dbReference>
<dbReference type="GO" id="GO:0005769">
    <property type="term" value="C:early endosome"/>
    <property type="evidence" value="ECO:0007669"/>
    <property type="project" value="TreeGrafter"/>
</dbReference>
<dbReference type="InterPro" id="IPR013083">
    <property type="entry name" value="Znf_RING/FYVE/PHD"/>
</dbReference>
<proteinExistence type="predicted"/>
<dbReference type="InterPro" id="IPR011011">
    <property type="entry name" value="Znf_FYVE_PHD"/>
</dbReference>
<evidence type="ECO:0000256" key="4">
    <source>
        <dbReference type="PROSITE-ProRule" id="PRU00091"/>
    </source>
</evidence>
<evidence type="ECO:0000313" key="8">
    <source>
        <dbReference type="EMBL" id="KAK8386302.1"/>
    </source>
</evidence>
<keyword evidence="9" id="KW-1185">Reference proteome</keyword>
<dbReference type="AlphaFoldDB" id="A0AAW0TI42"/>
<dbReference type="Gene3D" id="2.30.29.30">
    <property type="entry name" value="Pleckstrin-homology domain (PH domain)/Phosphotyrosine-binding domain (PTB)"/>
    <property type="match status" value="1"/>
</dbReference>
<dbReference type="SMART" id="SM00064">
    <property type="entry name" value="FYVE"/>
    <property type="match status" value="1"/>
</dbReference>
<feature type="domain" description="PH" evidence="6">
    <location>
        <begin position="35"/>
        <end position="131"/>
    </location>
</feature>
<organism evidence="8 9">
    <name type="scientific">Scylla paramamosain</name>
    <name type="common">Mud crab</name>
    <dbReference type="NCBI Taxonomy" id="85552"/>
    <lineage>
        <taxon>Eukaryota</taxon>
        <taxon>Metazoa</taxon>
        <taxon>Ecdysozoa</taxon>
        <taxon>Arthropoda</taxon>
        <taxon>Crustacea</taxon>
        <taxon>Multicrustacea</taxon>
        <taxon>Malacostraca</taxon>
        <taxon>Eumalacostraca</taxon>
        <taxon>Eucarida</taxon>
        <taxon>Decapoda</taxon>
        <taxon>Pleocyemata</taxon>
        <taxon>Brachyura</taxon>
        <taxon>Eubrachyura</taxon>
        <taxon>Portunoidea</taxon>
        <taxon>Portunidae</taxon>
        <taxon>Portuninae</taxon>
        <taxon>Scylla</taxon>
    </lineage>
</organism>
<dbReference type="EMBL" id="JARAKH010000031">
    <property type="protein sequence ID" value="KAK8386302.1"/>
    <property type="molecule type" value="Genomic_DNA"/>
</dbReference>
<dbReference type="InterPro" id="IPR037871">
    <property type="entry name" value="PH_Phafin"/>
</dbReference>
<feature type="compositionally biased region" description="Polar residues" evidence="5">
    <location>
        <begin position="213"/>
        <end position="229"/>
    </location>
</feature>
<dbReference type="FunFam" id="2.30.29.30:FF:000167">
    <property type="entry name" value="Pleckstrin homology domain-containing family F member 2"/>
    <property type="match status" value="1"/>
</dbReference>
<dbReference type="PANTHER" id="PTHR46280">
    <property type="entry name" value="PLECKSTRIN HOMOLOGY DOMAIN-CONTAINING FAMILY F MEMBER 2-RELATED"/>
    <property type="match status" value="1"/>
</dbReference>
<dbReference type="InterPro" id="IPR055251">
    <property type="entry name" value="SOS1_NGEF_PH"/>
</dbReference>
<sequence>MVDRLVNSEANARRIAMVESCFGTSGQPLNEQGRVLVGEGVLTKMCRKKPKPRQFFLFNDILVYGNIVLNKKKYNKQHLIPLEEVQLSSLEDDGQFRNGWLIKTPTKSFAVYAATATEKSEWMAHINKCVSDLLRKSGKKAAENHAAVWVPDSDTNICMHCKKSQFTLINRRHHCRKCGKVVCGPCSSKKVILQHQSSKPLRVCLSCHDEISSAQTQPNDSSGNLSNNLKKPAHDNGGDDDDDDDDDDEEEEEGLKDRTNDSSGDDDSDEDTDDPSIQTHPSATETMTFYEGGESSNGETQAAVDVPADNAALPSEKETNSSLQHPTDSTPAAVDATPVTPSEQ</sequence>
<dbReference type="GO" id="GO:0008270">
    <property type="term" value="F:zinc ion binding"/>
    <property type="evidence" value="ECO:0007669"/>
    <property type="project" value="UniProtKB-KW"/>
</dbReference>
<protein>
    <recommendedName>
        <fullName evidence="10">Pleckstrin homology domain-containing family F member 2</fullName>
    </recommendedName>
</protein>
<dbReference type="SMART" id="SM00233">
    <property type="entry name" value="PH"/>
    <property type="match status" value="1"/>
</dbReference>
<dbReference type="InterPro" id="IPR011993">
    <property type="entry name" value="PH-like_dom_sf"/>
</dbReference>
<dbReference type="PROSITE" id="PS50178">
    <property type="entry name" value="ZF_FYVE"/>
    <property type="match status" value="1"/>
</dbReference>
<feature type="compositionally biased region" description="Acidic residues" evidence="5">
    <location>
        <begin position="238"/>
        <end position="254"/>
    </location>
</feature>
<accession>A0AAW0TI42</accession>
<keyword evidence="3" id="KW-0862">Zinc</keyword>
<feature type="compositionally biased region" description="Acidic residues" evidence="5">
    <location>
        <begin position="263"/>
        <end position="274"/>
    </location>
</feature>
<evidence type="ECO:0008006" key="10">
    <source>
        <dbReference type="Google" id="ProtNLM"/>
    </source>
</evidence>
<dbReference type="PANTHER" id="PTHR46280:SF3">
    <property type="entry name" value="PLECKSTRIN HOMOLOGY DOMAIN-CONTAINING FAMILY F MEMBER 1 HOMOLOG"/>
    <property type="match status" value="1"/>
</dbReference>
<feature type="domain" description="FYVE-type" evidence="7">
    <location>
        <begin position="152"/>
        <end position="212"/>
    </location>
</feature>
<evidence type="ECO:0000256" key="1">
    <source>
        <dbReference type="ARBA" id="ARBA00022723"/>
    </source>
</evidence>
<keyword evidence="2 4" id="KW-0863">Zinc-finger</keyword>
<evidence type="ECO:0000256" key="3">
    <source>
        <dbReference type="ARBA" id="ARBA00022833"/>
    </source>
</evidence>
<dbReference type="InterPro" id="IPR017455">
    <property type="entry name" value="Znf_FYVE-rel"/>
</dbReference>
<dbReference type="Pfam" id="PF01363">
    <property type="entry name" value="FYVE"/>
    <property type="match status" value="1"/>
</dbReference>
<feature type="compositionally biased region" description="Polar residues" evidence="5">
    <location>
        <begin position="277"/>
        <end position="287"/>
    </location>
</feature>
<dbReference type="CDD" id="cd15717">
    <property type="entry name" value="FYVE_PKHF"/>
    <property type="match status" value="1"/>
</dbReference>
<evidence type="ECO:0000259" key="7">
    <source>
        <dbReference type="PROSITE" id="PS50178"/>
    </source>
</evidence>
<dbReference type="Proteomes" id="UP001487740">
    <property type="component" value="Unassembled WGS sequence"/>
</dbReference>
<evidence type="ECO:0000256" key="5">
    <source>
        <dbReference type="SAM" id="MobiDB-lite"/>
    </source>
</evidence>
<dbReference type="InterPro" id="IPR051765">
    <property type="entry name" value="PH_domain-containing_F"/>
</dbReference>
<keyword evidence="1" id="KW-0479">Metal-binding</keyword>
<dbReference type="Pfam" id="PF22697">
    <property type="entry name" value="SOS1_NGEF_PH"/>
    <property type="match status" value="1"/>
</dbReference>
<evidence type="ECO:0000259" key="6">
    <source>
        <dbReference type="PROSITE" id="PS50003"/>
    </source>
</evidence>
<reference evidence="8 9" key="1">
    <citation type="submission" date="2023-03" db="EMBL/GenBank/DDBJ databases">
        <title>High-quality genome of Scylla paramamosain provides insights in environmental adaptation.</title>
        <authorList>
            <person name="Zhang L."/>
        </authorList>
    </citation>
    <scope>NUCLEOTIDE SEQUENCE [LARGE SCALE GENOMIC DNA]</scope>
    <source>
        <strain evidence="8">LZ_2023a</strain>
        <tissue evidence="8">Muscle</tissue>
    </source>
</reference>
<name>A0AAW0TI42_SCYPA</name>
<comment type="caution">
    <text evidence="8">The sequence shown here is derived from an EMBL/GenBank/DDBJ whole genome shotgun (WGS) entry which is preliminary data.</text>
</comment>
<feature type="compositionally biased region" description="Polar residues" evidence="5">
    <location>
        <begin position="320"/>
        <end position="330"/>
    </location>
</feature>
<dbReference type="CDD" id="cd01218">
    <property type="entry name" value="PH_Phafin2-like"/>
    <property type="match status" value="1"/>
</dbReference>
<dbReference type="GO" id="GO:0008333">
    <property type="term" value="P:endosome to lysosome transport"/>
    <property type="evidence" value="ECO:0007669"/>
    <property type="project" value="TreeGrafter"/>
</dbReference>
<dbReference type="SUPFAM" id="SSF50729">
    <property type="entry name" value="PH domain-like"/>
    <property type="match status" value="1"/>
</dbReference>
<dbReference type="SUPFAM" id="SSF57903">
    <property type="entry name" value="FYVE/PHD zinc finger"/>
    <property type="match status" value="1"/>
</dbReference>
<dbReference type="PROSITE" id="PS50003">
    <property type="entry name" value="PH_DOMAIN"/>
    <property type="match status" value="1"/>
</dbReference>
<dbReference type="GO" id="GO:0035091">
    <property type="term" value="F:phosphatidylinositol binding"/>
    <property type="evidence" value="ECO:0007669"/>
    <property type="project" value="TreeGrafter"/>
</dbReference>
<dbReference type="Gene3D" id="3.30.40.10">
    <property type="entry name" value="Zinc/RING finger domain, C3HC4 (zinc finger)"/>
    <property type="match status" value="1"/>
</dbReference>
<gene>
    <name evidence="8" type="ORF">O3P69_010766</name>
</gene>
<feature type="region of interest" description="Disordered" evidence="5">
    <location>
        <begin position="213"/>
        <end position="344"/>
    </location>
</feature>
<evidence type="ECO:0000313" key="9">
    <source>
        <dbReference type="Proteomes" id="UP001487740"/>
    </source>
</evidence>
<evidence type="ECO:0000256" key="2">
    <source>
        <dbReference type="ARBA" id="ARBA00022771"/>
    </source>
</evidence>
<dbReference type="InterPro" id="IPR001849">
    <property type="entry name" value="PH_domain"/>
</dbReference>
<dbReference type="InterPro" id="IPR000306">
    <property type="entry name" value="Znf_FYVE"/>
</dbReference>